<evidence type="ECO:0000256" key="1">
    <source>
        <dbReference type="ARBA" id="ARBA00023002"/>
    </source>
</evidence>
<dbReference type="OrthoDB" id="2735536at2759"/>
<dbReference type="InterPro" id="IPR050425">
    <property type="entry name" value="NAD(P)_dehydrat-like"/>
</dbReference>
<dbReference type="EnsemblMetazoa" id="XM_038194974.1">
    <property type="protein sequence ID" value="XP_038050902.1"/>
    <property type="gene ID" value="LOC119724055"/>
</dbReference>
<dbReference type="GO" id="GO:0016616">
    <property type="term" value="F:oxidoreductase activity, acting on the CH-OH group of donors, NAD or NADP as acceptor"/>
    <property type="evidence" value="ECO:0007669"/>
    <property type="project" value="TreeGrafter"/>
</dbReference>
<dbReference type="Proteomes" id="UP000887568">
    <property type="component" value="Unplaced"/>
</dbReference>
<sequence length="516" mass="56085">HYTLTPTNLICCHFAGVLVTGASGYLGSHVVQQLQEAGYKVKGSVRNLEDEKKVKHLKTLCPEAAYEVELVQAELQNADSWKSAVEGCTYVIHTASPFPFSTPRNEDDLIKPAVEGVTNVLKACVESKTVKRVVLTSAGLAICGTLKGVDVSEKDWPEPAKLDPYAKSKTLAEKAAWDFVKELKDEEKIELVVLNPVSMLGPVLSTTMCTSIELIKRLLERNPMFLPKMNLPVVDVRDAAAAHVKALTTKEAEGNRHILCTQNLWWSEMAAILSAEFKSQGYNVPTMGVPKAAVAMASVFKKDAKQALPIWNKTTKFDNTRMKEVLKITEPREIKTAIIEMAYSLIEGGFVKRSKKYRGPHGKQEEAANGPTENGEIKEDSKPKEDGEVVTAGDKEEAKETGEETAAEGEAKTGDDSKKDDAGDASEAKAEAPAAETKEEGDPTSATSEENKTDEAKEEDSKAKEEPAQEQKAEDADKTEDKPEESGEKEATEESTKKEVEVNGEVDAGGDAVASQ</sequence>
<evidence type="ECO:0000256" key="2">
    <source>
        <dbReference type="ARBA" id="ARBA00023445"/>
    </source>
</evidence>
<evidence type="ECO:0000313" key="5">
    <source>
        <dbReference type="EnsemblMetazoa" id="XP_038050902.1"/>
    </source>
</evidence>
<comment type="similarity">
    <text evidence="2">Belongs to the NAD(P)-dependent epimerase/dehydratase family. Dihydroflavonol-4-reductase subfamily.</text>
</comment>
<reference evidence="5" key="1">
    <citation type="submission" date="2022-11" db="UniProtKB">
        <authorList>
            <consortium name="EnsemblMetazoa"/>
        </authorList>
    </citation>
    <scope>IDENTIFICATION</scope>
</reference>
<dbReference type="RefSeq" id="XP_038050902.1">
    <property type="nucleotide sequence ID" value="XM_038194974.1"/>
</dbReference>
<feature type="region of interest" description="Disordered" evidence="3">
    <location>
        <begin position="356"/>
        <end position="516"/>
    </location>
</feature>
<organism evidence="5 6">
    <name type="scientific">Patiria miniata</name>
    <name type="common">Bat star</name>
    <name type="synonym">Asterina miniata</name>
    <dbReference type="NCBI Taxonomy" id="46514"/>
    <lineage>
        <taxon>Eukaryota</taxon>
        <taxon>Metazoa</taxon>
        <taxon>Echinodermata</taxon>
        <taxon>Eleutherozoa</taxon>
        <taxon>Asterozoa</taxon>
        <taxon>Asteroidea</taxon>
        <taxon>Valvatacea</taxon>
        <taxon>Valvatida</taxon>
        <taxon>Asterinidae</taxon>
        <taxon>Patiria</taxon>
    </lineage>
</organism>
<dbReference type="PANTHER" id="PTHR10366">
    <property type="entry name" value="NAD DEPENDENT EPIMERASE/DEHYDRATASE"/>
    <property type="match status" value="1"/>
</dbReference>
<dbReference type="Pfam" id="PF01370">
    <property type="entry name" value="Epimerase"/>
    <property type="match status" value="1"/>
</dbReference>
<dbReference type="FunFam" id="3.40.50.720:FF:000336">
    <property type="entry name" value="Aldehyde reductase"/>
    <property type="match status" value="1"/>
</dbReference>
<dbReference type="SUPFAM" id="SSF51735">
    <property type="entry name" value="NAD(P)-binding Rossmann-fold domains"/>
    <property type="match status" value="1"/>
</dbReference>
<protein>
    <recommendedName>
        <fullName evidence="4">NAD-dependent epimerase/dehydratase domain-containing protein</fullName>
    </recommendedName>
</protein>
<proteinExistence type="inferred from homology"/>
<dbReference type="InterPro" id="IPR001509">
    <property type="entry name" value="Epimerase_deHydtase"/>
</dbReference>
<feature type="domain" description="NAD-dependent epimerase/dehydratase" evidence="4">
    <location>
        <begin position="17"/>
        <end position="256"/>
    </location>
</feature>
<dbReference type="CDD" id="cd05227">
    <property type="entry name" value="AR_SDR_e"/>
    <property type="match status" value="1"/>
</dbReference>
<name>A0A913ZGI3_PATMI</name>
<dbReference type="PANTHER" id="PTHR10366:SF564">
    <property type="entry name" value="STEROL-4-ALPHA-CARBOXYLATE 3-DEHYDROGENASE, DECARBOXYLATING"/>
    <property type="match status" value="1"/>
</dbReference>
<feature type="compositionally biased region" description="Basic and acidic residues" evidence="3">
    <location>
        <begin position="375"/>
        <end position="402"/>
    </location>
</feature>
<dbReference type="InterPro" id="IPR036291">
    <property type="entry name" value="NAD(P)-bd_dom_sf"/>
</dbReference>
<dbReference type="Gene3D" id="3.40.50.720">
    <property type="entry name" value="NAD(P)-binding Rossmann-like Domain"/>
    <property type="match status" value="1"/>
</dbReference>
<keyword evidence="6" id="KW-1185">Reference proteome</keyword>
<feature type="compositionally biased region" description="Basic and acidic residues" evidence="3">
    <location>
        <begin position="409"/>
        <end position="441"/>
    </location>
</feature>
<dbReference type="OMA" id="KPECTGQ"/>
<keyword evidence="1" id="KW-0560">Oxidoreductase</keyword>
<evidence type="ECO:0000256" key="3">
    <source>
        <dbReference type="SAM" id="MobiDB-lite"/>
    </source>
</evidence>
<evidence type="ECO:0000259" key="4">
    <source>
        <dbReference type="Pfam" id="PF01370"/>
    </source>
</evidence>
<dbReference type="AlphaFoldDB" id="A0A913ZGI3"/>
<accession>A0A913ZGI3</accession>
<dbReference type="GeneID" id="119724055"/>
<evidence type="ECO:0000313" key="6">
    <source>
        <dbReference type="Proteomes" id="UP000887568"/>
    </source>
</evidence>
<feature type="compositionally biased region" description="Basic and acidic residues" evidence="3">
    <location>
        <begin position="449"/>
        <end position="501"/>
    </location>
</feature>